<dbReference type="PIRSF" id="PIRSF005644">
    <property type="entry name" value="Hdrgns_mtr_HypE"/>
    <property type="match status" value="1"/>
</dbReference>
<dbReference type="Proteomes" id="UP001365405">
    <property type="component" value="Unassembled WGS sequence"/>
</dbReference>
<dbReference type="SUPFAM" id="SSF56042">
    <property type="entry name" value="PurM C-terminal domain-like"/>
    <property type="match status" value="1"/>
</dbReference>
<keyword evidence="5" id="KW-1185">Reference proteome</keyword>
<dbReference type="PANTHER" id="PTHR30303">
    <property type="entry name" value="HYDROGENASE ISOENZYMES FORMATION PROTEIN HYPE"/>
    <property type="match status" value="1"/>
</dbReference>
<name>A0ABU9CJJ0_9BURK</name>
<dbReference type="NCBIfam" id="TIGR02124">
    <property type="entry name" value="hypE"/>
    <property type="match status" value="1"/>
</dbReference>
<comment type="caution">
    <text evidence="4">The sequence shown here is derived from an EMBL/GenBank/DDBJ whole genome shotgun (WGS) entry which is preliminary data.</text>
</comment>
<evidence type="ECO:0000259" key="3">
    <source>
        <dbReference type="Pfam" id="PF02769"/>
    </source>
</evidence>
<dbReference type="Gene3D" id="3.90.650.10">
    <property type="entry name" value="PurM-like C-terminal domain"/>
    <property type="match status" value="1"/>
</dbReference>
<evidence type="ECO:0000313" key="4">
    <source>
        <dbReference type="EMBL" id="MEK8052015.1"/>
    </source>
</evidence>
<gene>
    <name evidence="4" type="primary">hypE</name>
    <name evidence="4" type="ORF">AACH10_17315</name>
</gene>
<dbReference type="InterPro" id="IPR016188">
    <property type="entry name" value="PurM-like_N"/>
</dbReference>
<dbReference type="InterPro" id="IPR010918">
    <property type="entry name" value="PurM-like_C_dom"/>
</dbReference>
<proteinExistence type="inferred from homology"/>
<feature type="domain" description="PurM-like C-terminal" evidence="3">
    <location>
        <begin position="175"/>
        <end position="327"/>
    </location>
</feature>
<accession>A0ABU9CJJ0</accession>
<feature type="domain" description="PurM-like N-terminal" evidence="2">
    <location>
        <begin position="49"/>
        <end position="162"/>
    </location>
</feature>
<dbReference type="InterPro" id="IPR036921">
    <property type="entry name" value="PurM-like_N_sf"/>
</dbReference>
<organism evidence="4 5">
    <name type="scientific">Pseudaquabacterium inlustre</name>
    <dbReference type="NCBI Taxonomy" id="2984192"/>
    <lineage>
        <taxon>Bacteria</taxon>
        <taxon>Pseudomonadati</taxon>
        <taxon>Pseudomonadota</taxon>
        <taxon>Betaproteobacteria</taxon>
        <taxon>Burkholderiales</taxon>
        <taxon>Sphaerotilaceae</taxon>
        <taxon>Pseudaquabacterium</taxon>
    </lineage>
</organism>
<protein>
    <submittedName>
        <fullName evidence="4">Hydrogenase expression/formation protein HypE</fullName>
    </submittedName>
</protein>
<dbReference type="Pfam" id="PF00586">
    <property type="entry name" value="AIRS"/>
    <property type="match status" value="1"/>
</dbReference>
<dbReference type="InterPro" id="IPR011854">
    <property type="entry name" value="HypE"/>
</dbReference>
<dbReference type="EMBL" id="JBBUTH010000008">
    <property type="protein sequence ID" value="MEK8052015.1"/>
    <property type="molecule type" value="Genomic_DNA"/>
</dbReference>
<sequence>MTIKPDYIRPIDFKHGRVDMNHGAGGRAGAQLIEELFARAFDNPALRQGDDGAALDMPAGHRLVMAIDGHVISPLEFPGGDIGCLAVHGTVNDVAMMGATPLYLAASFILEEGFALADLKRIVESMAAAARDAGVPIVTGDTKVVEQGKGDGVFIATTGVGALPMGRRIGGAQARPGDVVLVSGTIGDHGVAVLSQRESLEFETQIVSDTAALHGLVAALLAAVPEGAVHTLRDPTRGGLATTLNEIARQCGAGMLLHEADIPVQPQVEAACELLGLDPLYIANEGKLIAIVAPAHAEAALAALRAHPLGRAAARIGVVQDDAHRFVQMATRFGGRRVVDWLSGEPLPRIC</sequence>
<comment type="similarity">
    <text evidence="1">Belongs to the HypE family.</text>
</comment>
<dbReference type="Pfam" id="PF02769">
    <property type="entry name" value="AIRS_C"/>
    <property type="match status" value="1"/>
</dbReference>
<dbReference type="InterPro" id="IPR036676">
    <property type="entry name" value="PurM-like_C_sf"/>
</dbReference>
<dbReference type="PANTHER" id="PTHR30303:SF0">
    <property type="entry name" value="CARBAMOYL DEHYDRATASE HYPE"/>
    <property type="match status" value="1"/>
</dbReference>
<evidence type="ECO:0000256" key="1">
    <source>
        <dbReference type="ARBA" id="ARBA00006243"/>
    </source>
</evidence>
<evidence type="ECO:0000259" key="2">
    <source>
        <dbReference type="Pfam" id="PF00586"/>
    </source>
</evidence>
<evidence type="ECO:0000313" key="5">
    <source>
        <dbReference type="Proteomes" id="UP001365405"/>
    </source>
</evidence>
<dbReference type="SUPFAM" id="SSF55326">
    <property type="entry name" value="PurM N-terminal domain-like"/>
    <property type="match status" value="1"/>
</dbReference>
<dbReference type="RefSeq" id="WP_341411711.1">
    <property type="nucleotide sequence ID" value="NZ_JBBUTH010000008.1"/>
</dbReference>
<reference evidence="4 5" key="1">
    <citation type="submission" date="2024-04" db="EMBL/GenBank/DDBJ databases">
        <title>Novel species of the genus Ideonella isolated from streams.</title>
        <authorList>
            <person name="Lu H."/>
        </authorList>
    </citation>
    <scope>NUCLEOTIDE SEQUENCE [LARGE SCALE GENOMIC DNA]</scope>
    <source>
        <strain evidence="4 5">DXS22W</strain>
    </source>
</reference>
<dbReference type="Gene3D" id="3.30.1330.10">
    <property type="entry name" value="PurM-like, N-terminal domain"/>
    <property type="match status" value="1"/>
</dbReference>
<dbReference type="CDD" id="cd02197">
    <property type="entry name" value="HypE"/>
    <property type="match status" value="1"/>
</dbReference>